<evidence type="ECO:0000256" key="1">
    <source>
        <dbReference type="SAM" id="Phobius"/>
    </source>
</evidence>
<feature type="transmembrane region" description="Helical" evidence="1">
    <location>
        <begin position="44"/>
        <end position="67"/>
    </location>
</feature>
<dbReference type="Pfam" id="PF09512">
    <property type="entry name" value="ThiW"/>
    <property type="match status" value="1"/>
</dbReference>
<dbReference type="NCBIfam" id="TIGR02359">
    <property type="entry name" value="thiW"/>
    <property type="match status" value="1"/>
</dbReference>
<dbReference type="EMBL" id="LR130778">
    <property type="protein sequence ID" value="VDN48774.1"/>
    <property type="molecule type" value="Genomic_DNA"/>
</dbReference>
<dbReference type="OrthoDB" id="5516776at2"/>
<feature type="transmembrane region" description="Helical" evidence="1">
    <location>
        <begin position="106"/>
        <end position="131"/>
    </location>
</feature>
<dbReference type="Gene3D" id="1.10.1760.20">
    <property type="match status" value="1"/>
</dbReference>
<protein>
    <submittedName>
        <fullName evidence="2">Energy coupling factor transporter S component ThiW</fullName>
    </submittedName>
</protein>
<reference evidence="2 3" key="1">
    <citation type="submission" date="2018-09" db="EMBL/GenBank/DDBJ databases">
        <authorList>
            <person name="Postec A."/>
        </authorList>
    </citation>
    <scope>NUCLEOTIDE SEQUENCE [LARGE SCALE GENOMIC DNA]</scope>
    <source>
        <strain evidence="2">70B-A</strain>
    </source>
</reference>
<keyword evidence="3" id="KW-1185">Reference proteome</keyword>
<evidence type="ECO:0000313" key="2">
    <source>
        <dbReference type="EMBL" id="VDN48774.1"/>
    </source>
</evidence>
<accession>A0A3P7P041</accession>
<keyword evidence="1" id="KW-0472">Membrane</keyword>
<feature type="transmembrane region" description="Helical" evidence="1">
    <location>
        <begin position="73"/>
        <end position="94"/>
    </location>
</feature>
<keyword evidence="1" id="KW-1133">Transmembrane helix</keyword>
<gene>
    <name evidence="2" type="primary">thiW</name>
    <name evidence="2" type="ORF">PATL70BA_2867</name>
</gene>
<keyword evidence="1" id="KW-0812">Transmembrane</keyword>
<feature type="transmembrane region" description="Helical" evidence="1">
    <location>
        <begin position="12"/>
        <end position="32"/>
    </location>
</feature>
<dbReference type="InterPro" id="IPR012652">
    <property type="entry name" value="ThiW"/>
</dbReference>
<dbReference type="AlphaFoldDB" id="A0A3P7P041"/>
<dbReference type="KEGG" id="cbar:PATL70BA_2867"/>
<proteinExistence type="predicted"/>
<sequence>MNKLKGNRSLKLSISGMLIALGVVLSTFYIPFGVAKCFPIQHFINVIGAVLLGPAYAVMNAFLISLIRNMLGMGSLLAFPGSMIGAALAGLLYKKFSGQKALSHRMACLGEVMGTGILGGMIAAFMASYLMGNRVGLFFFIIPFGISSLVGSIFSLIIFEATDVLKMMRRWTEKI</sequence>
<name>A0A3P7P041_9FIRM</name>
<feature type="transmembrane region" description="Helical" evidence="1">
    <location>
        <begin position="137"/>
        <end position="159"/>
    </location>
</feature>
<dbReference type="Proteomes" id="UP000279029">
    <property type="component" value="Chromosome"/>
</dbReference>
<dbReference type="PIRSF" id="PIRSF024534">
    <property type="entry name" value="ThiW"/>
    <property type="match status" value="1"/>
</dbReference>
<evidence type="ECO:0000313" key="3">
    <source>
        <dbReference type="Proteomes" id="UP000279029"/>
    </source>
</evidence>
<organism evidence="2 3">
    <name type="scientific">Petrocella atlantisensis</name>
    <dbReference type="NCBI Taxonomy" id="2173034"/>
    <lineage>
        <taxon>Bacteria</taxon>
        <taxon>Bacillati</taxon>
        <taxon>Bacillota</taxon>
        <taxon>Clostridia</taxon>
        <taxon>Lachnospirales</taxon>
        <taxon>Vallitaleaceae</taxon>
        <taxon>Petrocella</taxon>
    </lineage>
</organism>